<proteinExistence type="predicted"/>
<dbReference type="GO" id="GO:0005524">
    <property type="term" value="F:ATP binding"/>
    <property type="evidence" value="ECO:0007669"/>
    <property type="project" value="InterPro"/>
</dbReference>
<dbReference type="GO" id="GO:0005886">
    <property type="term" value="C:plasma membrane"/>
    <property type="evidence" value="ECO:0007669"/>
    <property type="project" value="UniProtKB-SubCell"/>
</dbReference>
<feature type="transmembrane region" description="Helical" evidence="5">
    <location>
        <begin position="261"/>
        <end position="283"/>
    </location>
</feature>
<dbReference type="Gene3D" id="1.20.1560.10">
    <property type="entry name" value="ABC transporter type 1, transmembrane domain"/>
    <property type="match status" value="1"/>
</dbReference>
<keyword evidence="3 5" id="KW-1133">Transmembrane helix</keyword>
<evidence type="ECO:0000256" key="2">
    <source>
        <dbReference type="ARBA" id="ARBA00022692"/>
    </source>
</evidence>
<sequence>MQRAITSVEALGTAAGLGPASRTAVARPQLPGSLLGFVWRVSARHQIALSCLSVVVFLMSAAPLEIQRRIVNDAFRGGQLRPILALALLYLAVAATEGLIKLGMNVYRSWVSENAVRTLRLDVEALLIGLQPGATTPGALGVETSMMLNEVEPIGGFVGVSLSEPLLQGGLLVTVFGYMALIQPTMALVAMAVFLPQAVFVPVMQRAINRRVAQRVTALRAVSTAMVAAGGAAQDPRPEALIDQIFALNMGILKLKFSMNFLMNLLHHAGTAAVLAVGGWYVVQGATEVGTVVAFISGLSKVNDPWGDIVNWFRDLTATATKYALIALAVNTLAQEPPRAGEPVEAVE</sequence>
<keyword evidence="4 5" id="KW-0472">Membrane</keyword>
<reference evidence="7" key="1">
    <citation type="submission" date="2024-05" db="EMBL/GenBank/DDBJ databases">
        <authorList>
            <person name="Kim S."/>
            <person name="Heo J."/>
            <person name="Choi H."/>
            <person name="Choi Y."/>
            <person name="Kwon S.-W."/>
            <person name="Kim Y."/>
        </authorList>
    </citation>
    <scope>NUCLEOTIDE SEQUENCE</scope>
    <source>
        <strain evidence="7">KACC 23698</strain>
    </source>
</reference>
<dbReference type="GO" id="GO:0140359">
    <property type="term" value="F:ABC-type transporter activity"/>
    <property type="evidence" value="ECO:0007669"/>
    <property type="project" value="InterPro"/>
</dbReference>
<accession>A0AAU7JLI2</accession>
<comment type="subcellular location">
    <subcellularLocation>
        <location evidence="1">Cell membrane</location>
        <topology evidence="1">Multi-pass membrane protein</topology>
    </subcellularLocation>
</comment>
<dbReference type="RefSeq" id="WP_406857931.1">
    <property type="nucleotide sequence ID" value="NZ_CP157484.1"/>
</dbReference>
<dbReference type="InterPro" id="IPR011527">
    <property type="entry name" value="ABC1_TM_dom"/>
</dbReference>
<organism evidence="7">
    <name type="scientific">Alsobacter sp. KACC 23698</name>
    <dbReference type="NCBI Taxonomy" id="3149229"/>
    <lineage>
        <taxon>Bacteria</taxon>
        <taxon>Pseudomonadati</taxon>
        <taxon>Pseudomonadota</taxon>
        <taxon>Alphaproteobacteria</taxon>
        <taxon>Hyphomicrobiales</taxon>
        <taxon>Alsobacteraceae</taxon>
        <taxon>Alsobacter</taxon>
    </lineage>
</organism>
<evidence type="ECO:0000256" key="5">
    <source>
        <dbReference type="SAM" id="Phobius"/>
    </source>
</evidence>
<evidence type="ECO:0000256" key="4">
    <source>
        <dbReference type="ARBA" id="ARBA00023136"/>
    </source>
</evidence>
<evidence type="ECO:0000313" key="7">
    <source>
        <dbReference type="EMBL" id="XBO41080.1"/>
    </source>
</evidence>
<keyword evidence="2 5" id="KW-0812">Transmembrane</keyword>
<protein>
    <submittedName>
        <fullName evidence="7">ABC transporter transmembrane domain-containing protein</fullName>
    </submittedName>
</protein>
<gene>
    <name evidence="7" type="ORF">ABEG18_10055</name>
</gene>
<evidence type="ECO:0000256" key="1">
    <source>
        <dbReference type="ARBA" id="ARBA00004651"/>
    </source>
</evidence>
<dbReference type="EMBL" id="CP157484">
    <property type="protein sequence ID" value="XBO41080.1"/>
    <property type="molecule type" value="Genomic_DNA"/>
</dbReference>
<dbReference type="AlphaFoldDB" id="A0AAU7JLI2"/>
<name>A0AAU7JLI2_9HYPH</name>
<feature type="transmembrane region" description="Helical" evidence="5">
    <location>
        <begin position="83"/>
        <end position="104"/>
    </location>
</feature>
<feature type="domain" description="ABC transmembrane type-1" evidence="6">
    <location>
        <begin position="47"/>
        <end position="318"/>
    </location>
</feature>
<evidence type="ECO:0000259" key="6">
    <source>
        <dbReference type="PROSITE" id="PS50929"/>
    </source>
</evidence>
<feature type="transmembrane region" description="Helical" evidence="5">
    <location>
        <begin position="175"/>
        <end position="201"/>
    </location>
</feature>
<dbReference type="InterPro" id="IPR036640">
    <property type="entry name" value="ABC1_TM_sf"/>
</dbReference>
<dbReference type="PROSITE" id="PS50929">
    <property type="entry name" value="ABC_TM1F"/>
    <property type="match status" value="1"/>
</dbReference>
<dbReference type="Pfam" id="PF00664">
    <property type="entry name" value="ABC_membrane"/>
    <property type="match status" value="1"/>
</dbReference>
<dbReference type="SUPFAM" id="SSF90123">
    <property type="entry name" value="ABC transporter transmembrane region"/>
    <property type="match status" value="1"/>
</dbReference>
<evidence type="ECO:0000256" key="3">
    <source>
        <dbReference type="ARBA" id="ARBA00022989"/>
    </source>
</evidence>